<feature type="region of interest" description="Disordered" evidence="2">
    <location>
        <begin position="133"/>
        <end position="164"/>
    </location>
</feature>
<keyword evidence="4" id="KW-1185">Reference proteome</keyword>
<dbReference type="EMBL" id="JAGFOA010000006">
    <property type="protein sequence ID" value="MBO3664794.1"/>
    <property type="molecule type" value="Genomic_DNA"/>
</dbReference>
<sequence>MTPDIARAYARYSRHHISRWDDARTAHRFARPGGDALRYLVPTSRNVARHLTGPALTSTASEATPDAIVEVLTGLPERRAANDGTKLNDLYRGLWAALNLVFSPREGEPSFDREAYITAIVADTLAELRPEVRRGERERAQAERAAARAADRSPAKTPAERKATFRAHRKERELAFARHVLDGVLASELEPGDTITREELADILIDESEAARRCRAHFLEERAAAEAAHTVALRDWELEAAAWDERKRMQTGLDRATRPKRPRRPSLSWADYLARPSVRANAPADIVPPVIGERRAVSLALELAAELGLRERVITVTDEETGNRKRTRGFIYEPATETTEEDQQTEEDPMTTDAIRDEAAAYRELAASVRDARAELELLEQQRDRLDRGDIRGALEAHRERFSPAQVADLDAFRERRLRAA</sequence>
<proteinExistence type="predicted"/>
<evidence type="ECO:0000313" key="3">
    <source>
        <dbReference type="EMBL" id="MBO3664794.1"/>
    </source>
</evidence>
<dbReference type="RefSeq" id="WP_208504801.1">
    <property type="nucleotide sequence ID" value="NZ_JAGFOA010000006.1"/>
</dbReference>
<gene>
    <name evidence="3" type="ORF">J5V96_14955</name>
</gene>
<evidence type="ECO:0000313" key="4">
    <source>
        <dbReference type="Proteomes" id="UP000680132"/>
    </source>
</evidence>
<evidence type="ECO:0000256" key="2">
    <source>
        <dbReference type="SAM" id="MobiDB-lite"/>
    </source>
</evidence>
<comment type="caution">
    <text evidence="3">The sequence shown here is derived from an EMBL/GenBank/DDBJ whole genome shotgun (WGS) entry which is preliminary data.</text>
</comment>
<dbReference type="Proteomes" id="UP000680132">
    <property type="component" value="Unassembled WGS sequence"/>
</dbReference>
<dbReference type="AlphaFoldDB" id="A0A939QLA7"/>
<organism evidence="3 4">
    <name type="scientific">Microbacterium stercoris</name>
    <dbReference type="NCBI Taxonomy" id="2820289"/>
    <lineage>
        <taxon>Bacteria</taxon>
        <taxon>Bacillati</taxon>
        <taxon>Actinomycetota</taxon>
        <taxon>Actinomycetes</taxon>
        <taxon>Micrococcales</taxon>
        <taxon>Microbacteriaceae</taxon>
        <taxon>Microbacterium</taxon>
    </lineage>
</organism>
<feature type="compositionally biased region" description="Basic and acidic residues" evidence="2">
    <location>
        <begin position="133"/>
        <end position="163"/>
    </location>
</feature>
<protein>
    <submittedName>
        <fullName evidence="3">Uncharacterized protein</fullName>
    </submittedName>
</protein>
<evidence type="ECO:0000256" key="1">
    <source>
        <dbReference type="SAM" id="Coils"/>
    </source>
</evidence>
<reference evidence="3" key="1">
    <citation type="submission" date="2021-03" db="EMBL/GenBank/DDBJ databases">
        <title>Microbacterium sp. nov., a novel actinobacterium isolated from cow dung.</title>
        <authorList>
            <person name="Zhang L."/>
        </authorList>
    </citation>
    <scope>NUCLEOTIDE SEQUENCE</scope>
    <source>
        <strain evidence="3">NEAU-LLB</strain>
    </source>
</reference>
<feature type="coiled-coil region" evidence="1">
    <location>
        <begin position="362"/>
        <end position="389"/>
    </location>
</feature>
<name>A0A939QLA7_9MICO</name>
<keyword evidence="1" id="KW-0175">Coiled coil</keyword>
<accession>A0A939QLA7</accession>